<protein>
    <submittedName>
        <fullName evidence="2">Uncharacterized protein</fullName>
    </submittedName>
</protein>
<dbReference type="Proteomes" id="UP000319257">
    <property type="component" value="Unassembled WGS sequence"/>
</dbReference>
<feature type="region of interest" description="Disordered" evidence="1">
    <location>
        <begin position="1"/>
        <end position="31"/>
    </location>
</feature>
<gene>
    <name evidence="2" type="ORF">E0L32_003594</name>
</gene>
<evidence type="ECO:0000313" key="2">
    <source>
        <dbReference type="EMBL" id="TPX16653.1"/>
    </source>
</evidence>
<dbReference type="EMBL" id="SKBQ01000016">
    <property type="protein sequence ID" value="TPX16653.1"/>
    <property type="molecule type" value="Genomic_DNA"/>
</dbReference>
<organism evidence="2 3">
    <name type="scientific">Thyridium curvatum</name>
    <dbReference type="NCBI Taxonomy" id="1093900"/>
    <lineage>
        <taxon>Eukaryota</taxon>
        <taxon>Fungi</taxon>
        <taxon>Dikarya</taxon>
        <taxon>Ascomycota</taxon>
        <taxon>Pezizomycotina</taxon>
        <taxon>Sordariomycetes</taxon>
        <taxon>Sordariomycetidae</taxon>
        <taxon>Thyridiales</taxon>
        <taxon>Thyridiaceae</taxon>
        <taxon>Thyridium</taxon>
    </lineage>
</organism>
<evidence type="ECO:0000256" key="1">
    <source>
        <dbReference type="SAM" id="MobiDB-lite"/>
    </source>
</evidence>
<accession>A0A507BAT8</accession>
<dbReference type="AlphaFoldDB" id="A0A507BAT8"/>
<comment type="caution">
    <text evidence="2">The sequence shown here is derived from an EMBL/GenBank/DDBJ whole genome shotgun (WGS) entry which is preliminary data.</text>
</comment>
<dbReference type="RefSeq" id="XP_030998364.1">
    <property type="nucleotide sequence ID" value="XM_031137912.1"/>
</dbReference>
<sequence length="145" mass="15599">MTAQEANKPAVVGPRAAELEPERAPGAPFPSDKTLWDMTTPYLEPIDASSDGIRRATATGDLLVILCQLSVSGGMGLEHLSTTSDGSHFFAVGIRLFRTDTFQLGKSCELARISRNGRAAEIFQFLHDTRAAKGPLPVVNHMASF</sequence>
<proteinExistence type="predicted"/>
<evidence type="ECO:0000313" key="3">
    <source>
        <dbReference type="Proteomes" id="UP000319257"/>
    </source>
</evidence>
<name>A0A507BAT8_9PEZI</name>
<dbReference type="InParanoid" id="A0A507BAT8"/>
<dbReference type="GeneID" id="41971041"/>
<reference evidence="2 3" key="1">
    <citation type="submission" date="2019-06" db="EMBL/GenBank/DDBJ databases">
        <title>Draft genome sequence of the filamentous fungus Phialemoniopsis curvata isolated from diesel fuel.</title>
        <authorList>
            <person name="Varaljay V.A."/>
            <person name="Lyon W.J."/>
            <person name="Crouch A.L."/>
            <person name="Drake C.E."/>
            <person name="Hollomon J.M."/>
            <person name="Nadeau L.J."/>
            <person name="Nunn H.S."/>
            <person name="Stevenson B.S."/>
            <person name="Bojanowski C.L."/>
            <person name="Crookes-Goodson W.J."/>
        </authorList>
    </citation>
    <scope>NUCLEOTIDE SEQUENCE [LARGE SCALE GENOMIC DNA]</scope>
    <source>
        <strain evidence="2 3">D216</strain>
    </source>
</reference>
<keyword evidence="3" id="KW-1185">Reference proteome</keyword>